<evidence type="ECO:0000313" key="3">
    <source>
        <dbReference type="Proteomes" id="UP000195607"/>
    </source>
</evidence>
<dbReference type="GO" id="GO:0004807">
    <property type="term" value="F:triose-phosphate isomerase activity"/>
    <property type="evidence" value="ECO:0007669"/>
    <property type="project" value="InterPro"/>
</dbReference>
<dbReference type="UniPathway" id="UPA00138"/>
<keyword evidence="1 2" id="KW-0413">Isomerase</keyword>
<dbReference type="NCBIfam" id="NF003302">
    <property type="entry name" value="PRK04302.1"/>
    <property type="match status" value="1"/>
</dbReference>
<dbReference type="InterPro" id="IPR035990">
    <property type="entry name" value="TIM_sf"/>
</dbReference>
<reference evidence="2 3" key="1">
    <citation type="submission" date="2016-04" db="EMBL/GenBank/DDBJ databases">
        <authorList>
            <person name="Evans L.H."/>
            <person name="Alamgir A."/>
            <person name="Owens N."/>
            <person name="Weber N.D."/>
            <person name="Virtaneva K."/>
            <person name="Barbian K."/>
            <person name="Babar A."/>
            <person name="Rosenke K."/>
        </authorList>
    </citation>
    <scope>NUCLEOTIDE SEQUENCE [LARGE SCALE GENOMIC DNA]</scope>
    <source>
        <strain evidence="3">S5(T) (JCM 30642 \VKM B-2941)</strain>
    </source>
</reference>
<name>A0A1N5VZF4_9ARCH</name>
<organism evidence="2 3">
    <name type="scientific">Cuniculiplasma divulgatum</name>
    <dbReference type="NCBI Taxonomy" id="1673428"/>
    <lineage>
        <taxon>Archaea</taxon>
        <taxon>Methanobacteriati</taxon>
        <taxon>Thermoplasmatota</taxon>
        <taxon>Thermoplasmata</taxon>
        <taxon>Thermoplasmatales</taxon>
        <taxon>Cuniculiplasmataceae</taxon>
        <taxon>Cuniculiplasma</taxon>
    </lineage>
</organism>
<evidence type="ECO:0000313" key="2">
    <source>
        <dbReference type="EMBL" id="SIM78364.1"/>
    </source>
</evidence>
<dbReference type="GO" id="GO:0006094">
    <property type="term" value="P:gluconeogenesis"/>
    <property type="evidence" value="ECO:0007669"/>
    <property type="project" value="UniProtKB-UniPathway"/>
</dbReference>
<sequence>MFQTVVNLKTFSESMGQNTVSLLRKLRNEKSSPSLKIAVPVTRIHLGKEFENLISQHVDSVSFGAHTGHILMEDLITFGIKGSLLNHSEKRIPKPIIKSTIAKAAELDFNLIICSKDLDETKEICQMGATVVAYEPPELIGGDISVAISKPHIIEKAVEICQSYDARLLVGAGIKTKKDVEISRELGASGILVSSGVVKAKDPFYALNSLMI</sequence>
<dbReference type="GO" id="GO:0006096">
    <property type="term" value="P:glycolytic process"/>
    <property type="evidence" value="ECO:0007669"/>
    <property type="project" value="UniProtKB-UniPathway"/>
</dbReference>
<dbReference type="Gene3D" id="3.20.20.70">
    <property type="entry name" value="Aldolase class I"/>
    <property type="match status" value="1"/>
</dbReference>
<dbReference type="SUPFAM" id="SSF51351">
    <property type="entry name" value="Triosephosphate isomerase (TIM)"/>
    <property type="match status" value="1"/>
</dbReference>
<evidence type="ECO:0000256" key="1">
    <source>
        <dbReference type="ARBA" id="ARBA00023235"/>
    </source>
</evidence>
<dbReference type="UniPathway" id="UPA00109">
    <property type="reaction ID" value="UER00189"/>
</dbReference>
<dbReference type="Proteomes" id="UP000195607">
    <property type="component" value="Chromosome I"/>
</dbReference>
<protein>
    <submittedName>
        <fullName evidence="2">Triosephosphate isomerase</fullName>
    </submittedName>
</protein>
<proteinExistence type="predicted"/>
<dbReference type="PROSITE" id="PS51440">
    <property type="entry name" value="TIM_2"/>
    <property type="match status" value="1"/>
</dbReference>
<dbReference type="EMBL" id="LT671858">
    <property type="protein sequence ID" value="SIM78364.1"/>
    <property type="molecule type" value="Genomic_DNA"/>
</dbReference>
<gene>
    <name evidence="2" type="ORF">CSP5_1588</name>
</gene>
<dbReference type="InterPro" id="IPR013785">
    <property type="entry name" value="Aldolase_TIM"/>
</dbReference>
<dbReference type="Pfam" id="PF00121">
    <property type="entry name" value="TIM"/>
    <property type="match status" value="1"/>
</dbReference>
<dbReference type="AlphaFoldDB" id="A0A1N5VZF4"/>
<accession>A0A1N5VZF4</accession>
<dbReference type="InterPro" id="IPR000652">
    <property type="entry name" value="Triosephosphate_isomerase"/>
</dbReference>